<accession>X1V3Q1</accession>
<dbReference type="AlphaFoldDB" id="X1V3Q1"/>
<name>X1V3Q1_9ZZZZ</name>
<protein>
    <submittedName>
        <fullName evidence="1">Uncharacterized protein</fullName>
    </submittedName>
</protein>
<proteinExistence type="predicted"/>
<evidence type="ECO:0000313" key="1">
    <source>
        <dbReference type="EMBL" id="GAJ10422.1"/>
    </source>
</evidence>
<sequence length="74" mass="8700">MAKFTLLETLGKEEPPKKSNIKYQQFFIECEGAEVEILVPLRECDLFEQSLDTYDNSKLALRDLLRKHRAVRDQ</sequence>
<gene>
    <name evidence="1" type="ORF">S12H4_47424</name>
</gene>
<organism evidence="1">
    <name type="scientific">marine sediment metagenome</name>
    <dbReference type="NCBI Taxonomy" id="412755"/>
    <lineage>
        <taxon>unclassified sequences</taxon>
        <taxon>metagenomes</taxon>
        <taxon>ecological metagenomes</taxon>
    </lineage>
</organism>
<dbReference type="EMBL" id="BARW01029526">
    <property type="protein sequence ID" value="GAJ10422.1"/>
    <property type="molecule type" value="Genomic_DNA"/>
</dbReference>
<comment type="caution">
    <text evidence="1">The sequence shown here is derived from an EMBL/GenBank/DDBJ whole genome shotgun (WGS) entry which is preliminary data.</text>
</comment>
<reference evidence="1" key="1">
    <citation type="journal article" date="2014" name="Front. Microbiol.">
        <title>High frequency of phylogenetically diverse reductive dehalogenase-homologous genes in deep subseafloor sedimentary metagenomes.</title>
        <authorList>
            <person name="Kawai M."/>
            <person name="Futagami T."/>
            <person name="Toyoda A."/>
            <person name="Takaki Y."/>
            <person name="Nishi S."/>
            <person name="Hori S."/>
            <person name="Arai W."/>
            <person name="Tsubouchi T."/>
            <person name="Morono Y."/>
            <person name="Uchiyama I."/>
            <person name="Ito T."/>
            <person name="Fujiyama A."/>
            <person name="Inagaki F."/>
            <person name="Takami H."/>
        </authorList>
    </citation>
    <scope>NUCLEOTIDE SEQUENCE</scope>
    <source>
        <strain evidence="1">Expedition CK06-06</strain>
    </source>
</reference>